<sequence>MVENLSHASHPSSLTPTPADNMPPMRSQASNTPIEKYSHLERRIELVKSHASFAERLISRTRKKLTPAEKAERKENCDKHHDEVNTALAKAVEVIWQQAETMRIVFSQHDTDHYFQMIIQYGYTTTSKRKVNPWNAFIYGHNKNSTQDESSDDRLQGATRISHNLHEEWQGMTAEEKFKATKDSAKELEEFRTEALLIAVRSGQDDFLQPRTFVTSDRVSSFFESVFHRTAIDFRVKLEAYLISSIQGVVANYQQDILTLEHKIADLIFQQLHKSGPFLLSCDPFLSYTELTAKPDIVNHMNYTNFASDITGRFGIICEGWLLSKFCSPSAITTCTDLDTLYHAWEMGVASFQKLTPEEYKQWSNARFQAALEQTQTRPRPQVQTTVQTGNSVIAHDALSITPTQVAAVATPLTTVPTIVVTPSTTVPAIVAAPNSSTSAPADPTLSTSILLVSGMVLVAKKTRKQCSDKGKPRGPRQRKNKAPETTA</sequence>
<reference evidence="2" key="1">
    <citation type="submission" date="2022-07" db="EMBL/GenBank/DDBJ databases">
        <title>Genome Sequence of Physisporinus lineatus.</title>
        <authorList>
            <person name="Buettner E."/>
        </authorList>
    </citation>
    <scope>NUCLEOTIDE SEQUENCE</scope>
    <source>
        <strain evidence="2">VT162</strain>
    </source>
</reference>
<accession>A0AAD5YB30</accession>
<evidence type="ECO:0000313" key="3">
    <source>
        <dbReference type="Proteomes" id="UP001212997"/>
    </source>
</evidence>
<dbReference type="AlphaFoldDB" id="A0AAD5YB30"/>
<gene>
    <name evidence="2" type="ORF">NLI96_g11259</name>
</gene>
<evidence type="ECO:0000313" key="2">
    <source>
        <dbReference type="EMBL" id="KAJ3476294.1"/>
    </source>
</evidence>
<organism evidence="2 3">
    <name type="scientific">Meripilus lineatus</name>
    <dbReference type="NCBI Taxonomy" id="2056292"/>
    <lineage>
        <taxon>Eukaryota</taxon>
        <taxon>Fungi</taxon>
        <taxon>Dikarya</taxon>
        <taxon>Basidiomycota</taxon>
        <taxon>Agaricomycotina</taxon>
        <taxon>Agaricomycetes</taxon>
        <taxon>Polyporales</taxon>
        <taxon>Meripilaceae</taxon>
        <taxon>Meripilus</taxon>
    </lineage>
</organism>
<comment type="caution">
    <text evidence="2">The sequence shown here is derived from an EMBL/GenBank/DDBJ whole genome shotgun (WGS) entry which is preliminary data.</text>
</comment>
<name>A0AAD5YB30_9APHY</name>
<feature type="region of interest" description="Disordered" evidence="1">
    <location>
        <begin position="1"/>
        <end position="31"/>
    </location>
</feature>
<evidence type="ECO:0000256" key="1">
    <source>
        <dbReference type="SAM" id="MobiDB-lite"/>
    </source>
</evidence>
<proteinExistence type="predicted"/>
<dbReference type="EMBL" id="JANAWD010000726">
    <property type="protein sequence ID" value="KAJ3476294.1"/>
    <property type="molecule type" value="Genomic_DNA"/>
</dbReference>
<keyword evidence="3" id="KW-1185">Reference proteome</keyword>
<protein>
    <submittedName>
        <fullName evidence="2">Uncharacterized protein</fullName>
    </submittedName>
</protein>
<dbReference type="Proteomes" id="UP001212997">
    <property type="component" value="Unassembled WGS sequence"/>
</dbReference>
<feature type="region of interest" description="Disordered" evidence="1">
    <location>
        <begin position="462"/>
        <end position="488"/>
    </location>
</feature>
<feature type="compositionally biased region" description="Polar residues" evidence="1">
    <location>
        <begin position="1"/>
        <end position="18"/>
    </location>
</feature>